<dbReference type="Pfam" id="PF07690">
    <property type="entry name" value="MFS_1"/>
    <property type="match status" value="1"/>
</dbReference>
<comment type="caution">
    <text evidence="8">The sequence shown here is derived from an EMBL/GenBank/DDBJ whole genome shotgun (WGS) entry which is preliminary data.</text>
</comment>
<evidence type="ECO:0000256" key="3">
    <source>
        <dbReference type="ARBA" id="ARBA00022692"/>
    </source>
</evidence>
<evidence type="ECO:0000313" key="8">
    <source>
        <dbReference type="EMBL" id="KJE28360.1"/>
    </source>
</evidence>
<dbReference type="PROSITE" id="PS50850">
    <property type="entry name" value="MFS"/>
    <property type="match status" value="1"/>
</dbReference>
<keyword evidence="4 6" id="KW-1133">Transmembrane helix</keyword>
<evidence type="ECO:0000256" key="2">
    <source>
        <dbReference type="ARBA" id="ARBA00022448"/>
    </source>
</evidence>
<name>A0A0D8BW56_GEOKU</name>
<feature type="transmembrane region" description="Helical" evidence="6">
    <location>
        <begin position="7"/>
        <end position="30"/>
    </location>
</feature>
<protein>
    <submittedName>
        <fullName evidence="8">LacY proton/sugar symporter family protein</fullName>
    </submittedName>
</protein>
<dbReference type="InterPro" id="IPR001958">
    <property type="entry name" value="Tet-R_TetA/multi-R_MdtG-like"/>
</dbReference>
<evidence type="ECO:0000259" key="7">
    <source>
        <dbReference type="PROSITE" id="PS50850"/>
    </source>
</evidence>
<feature type="transmembrane region" description="Helical" evidence="6">
    <location>
        <begin position="159"/>
        <end position="179"/>
    </location>
</feature>
<proteinExistence type="predicted"/>
<sequence length="389" mass="41664">MSDRRYLPLLFLVMFFVMVGFGIIIPVLPFYAEKIGATPTQLGWLMAVYSFMQFLFAPMWGKLSDRYGRKPMLLVGIFGLALSFFLLAAATKLWMLFAARIIGGCLSAATMPTAMAYVADVTTGENRGKGMGMIGAAVGLGFIFGPGIGGVFSKASLTAPFWVAGSLALLTAIFVFVFLHESLPKEKRSNVKTKRPSLAAALQSPLARLYVLQFMVTFSLAGLEATFAYFAAERAGLSSTELGCIFMIMGLAGAIVQGGMLGKLIQLFGEGTVIRGGLFLSALGFTLILFIHDFWTAALYLTIFGIGNGVIRPCVSALLTKHTTDGQGSTTGVLSSFDSLGRIGGPAMAGWLFTLKPSLPYAAGIALTFISFSVFQSFQRAMMQKDTSL</sequence>
<dbReference type="InterPro" id="IPR020846">
    <property type="entry name" value="MFS_dom"/>
</dbReference>
<feature type="transmembrane region" description="Helical" evidence="6">
    <location>
        <begin position="209"/>
        <end position="230"/>
    </location>
</feature>
<dbReference type="Proteomes" id="UP000032522">
    <property type="component" value="Unassembled WGS sequence"/>
</dbReference>
<accession>A0A0D8BW56</accession>
<gene>
    <name evidence="8" type="ORF">LG52_1510</name>
</gene>
<comment type="subcellular location">
    <subcellularLocation>
        <location evidence="1">Cell membrane</location>
        <topology evidence="1">Multi-pass membrane protein</topology>
    </subcellularLocation>
</comment>
<dbReference type="SUPFAM" id="SSF103473">
    <property type="entry name" value="MFS general substrate transporter"/>
    <property type="match status" value="1"/>
</dbReference>
<feature type="transmembrane region" description="Helical" evidence="6">
    <location>
        <begin position="273"/>
        <end position="291"/>
    </location>
</feature>
<dbReference type="PANTHER" id="PTHR23504:SF115">
    <property type="entry name" value="MULTIDRUG RESISTANCE PROTEIN 2"/>
    <property type="match status" value="1"/>
</dbReference>
<feature type="transmembrane region" description="Helical" evidence="6">
    <location>
        <begin position="72"/>
        <end position="91"/>
    </location>
</feature>
<dbReference type="GO" id="GO:0022857">
    <property type="term" value="F:transmembrane transporter activity"/>
    <property type="evidence" value="ECO:0007669"/>
    <property type="project" value="InterPro"/>
</dbReference>
<evidence type="ECO:0000256" key="6">
    <source>
        <dbReference type="SAM" id="Phobius"/>
    </source>
</evidence>
<keyword evidence="5 6" id="KW-0472">Membrane</keyword>
<feature type="transmembrane region" description="Helical" evidence="6">
    <location>
        <begin position="242"/>
        <end position="261"/>
    </location>
</feature>
<feature type="domain" description="Major facilitator superfamily (MFS) profile" evidence="7">
    <location>
        <begin position="6"/>
        <end position="381"/>
    </location>
</feature>
<dbReference type="PANTHER" id="PTHR23504">
    <property type="entry name" value="MAJOR FACILITATOR SUPERFAMILY DOMAIN-CONTAINING PROTEIN 10"/>
    <property type="match status" value="1"/>
</dbReference>
<feature type="transmembrane region" description="Helical" evidence="6">
    <location>
        <begin position="42"/>
        <end position="60"/>
    </location>
</feature>
<evidence type="ECO:0000313" key="9">
    <source>
        <dbReference type="Proteomes" id="UP000032522"/>
    </source>
</evidence>
<feature type="transmembrane region" description="Helical" evidence="6">
    <location>
        <begin position="359"/>
        <end position="378"/>
    </location>
</feature>
<evidence type="ECO:0000256" key="4">
    <source>
        <dbReference type="ARBA" id="ARBA00022989"/>
    </source>
</evidence>
<dbReference type="AlphaFoldDB" id="A0A0D8BW56"/>
<dbReference type="EMBL" id="JYBP01000003">
    <property type="protein sequence ID" value="KJE28360.1"/>
    <property type="molecule type" value="Genomic_DNA"/>
</dbReference>
<dbReference type="InterPro" id="IPR011701">
    <property type="entry name" value="MFS"/>
</dbReference>
<evidence type="ECO:0000256" key="5">
    <source>
        <dbReference type="ARBA" id="ARBA00023136"/>
    </source>
</evidence>
<dbReference type="PATRIC" id="fig|1462.6.peg.1713"/>
<dbReference type="OrthoDB" id="9793283at2"/>
<feature type="transmembrane region" description="Helical" evidence="6">
    <location>
        <begin position="131"/>
        <end position="153"/>
    </location>
</feature>
<keyword evidence="3 6" id="KW-0812">Transmembrane</keyword>
<keyword evidence="2" id="KW-0813">Transport</keyword>
<dbReference type="GO" id="GO:0005886">
    <property type="term" value="C:plasma membrane"/>
    <property type="evidence" value="ECO:0007669"/>
    <property type="project" value="UniProtKB-SubCell"/>
</dbReference>
<reference evidence="8 9" key="1">
    <citation type="submission" date="2015-01" db="EMBL/GenBank/DDBJ databases">
        <authorList>
            <person name="Filippidou S."/>
            <person name="Jeanneret N."/>
            <person name="Russel-Delif L."/>
            <person name="Junier T."/>
            <person name="Wunderlin T."/>
            <person name="Molina V."/>
            <person name="Johnson S.L."/>
            <person name="Davenport K.W."/>
            <person name="Chain P.S."/>
            <person name="Dorador C."/>
            <person name="Junier P."/>
        </authorList>
    </citation>
    <scope>NUCLEOTIDE SEQUENCE [LARGE SCALE GENOMIC DNA]</scope>
    <source>
        <strain evidence="8 9">Et7/4</strain>
    </source>
</reference>
<dbReference type="RefSeq" id="WP_044731480.1">
    <property type="nucleotide sequence ID" value="NZ_JYBP01000003.1"/>
</dbReference>
<organism evidence="8 9">
    <name type="scientific">Geobacillus kaustophilus</name>
    <dbReference type="NCBI Taxonomy" id="1462"/>
    <lineage>
        <taxon>Bacteria</taxon>
        <taxon>Bacillati</taxon>
        <taxon>Bacillota</taxon>
        <taxon>Bacilli</taxon>
        <taxon>Bacillales</taxon>
        <taxon>Anoxybacillaceae</taxon>
        <taxon>Geobacillus</taxon>
        <taxon>Geobacillus thermoleovorans group</taxon>
    </lineage>
</organism>
<evidence type="ECO:0000256" key="1">
    <source>
        <dbReference type="ARBA" id="ARBA00004651"/>
    </source>
</evidence>
<feature type="transmembrane region" description="Helical" evidence="6">
    <location>
        <begin position="97"/>
        <end position="119"/>
    </location>
</feature>
<dbReference type="PRINTS" id="PR01035">
    <property type="entry name" value="TCRTETA"/>
</dbReference>
<dbReference type="InterPro" id="IPR036259">
    <property type="entry name" value="MFS_trans_sf"/>
</dbReference>
<dbReference type="Gene3D" id="1.20.1250.20">
    <property type="entry name" value="MFS general substrate transporter like domains"/>
    <property type="match status" value="1"/>
</dbReference>